<dbReference type="Proteomes" id="UP000663823">
    <property type="component" value="Unassembled WGS sequence"/>
</dbReference>
<dbReference type="Proteomes" id="UP000663889">
    <property type="component" value="Unassembled WGS sequence"/>
</dbReference>
<sequence length="142" mass="15785">MSEENYYSNRIISQREKRAERRRQANVLPTASSSSDSDNFDGGGTNLEASTSYENSLKPTTLNDMNLMDYMPDDDENNEGMNIPDNSAPLFASSRHTVVSATTSMMRFAMDANLDKLQTTNQTLVNSRVTEIVSMDIRSGPS</sequence>
<reference evidence="3" key="1">
    <citation type="submission" date="2021-02" db="EMBL/GenBank/DDBJ databases">
        <authorList>
            <person name="Nowell W R."/>
        </authorList>
    </citation>
    <scope>NUCLEOTIDE SEQUENCE</scope>
</reference>
<dbReference type="EMBL" id="CAJOAX010016365">
    <property type="protein sequence ID" value="CAF4163855.1"/>
    <property type="molecule type" value="Genomic_DNA"/>
</dbReference>
<name>A0A819ZJN3_9BILA</name>
<feature type="compositionally biased region" description="Basic and acidic residues" evidence="1">
    <location>
        <begin position="13"/>
        <end position="23"/>
    </location>
</feature>
<accession>A0A819ZJN3</accession>
<feature type="region of interest" description="Disordered" evidence="1">
    <location>
        <begin position="1"/>
        <end position="89"/>
    </location>
</feature>
<organism evidence="3 4">
    <name type="scientific">Rotaria sordida</name>
    <dbReference type="NCBI Taxonomy" id="392033"/>
    <lineage>
        <taxon>Eukaryota</taxon>
        <taxon>Metazoa</taxon>
        <taxon>Spiralia</taxon>
        <taxon>Gnathifera</taxon>
        <taxon>Rotifera</taxon>
        <taxon>Eurotatoria</taxon>
        <taxon>Bdelloidea</taxon>
        <taxon>Philodinida</taxon>
        <taxon>Philodinidae</taxon>
        <taxon>Rotaria</taxon>
    </lineage>
</organism>
<feature type="compositionally biased region" description="Polar residues" evidence="1">
    <location>
        <begin position="1"/>
        <end position="12"/>
    </location>
</feature>
<dbReference type="AlphaFoldDB" id="A0A819ZJN3"/>
<feature type="compositionally biased region" description="Polar residues" evidence="1">
    <location>
        <begin position="47"/>
        <end position="64"/>
    </location>
</feature>
<comment type="caution">
    <text evidence="3">The sequence shown here is derived from an EMBL/GenBank/DDBJ whole genome shotgun (WGS) entry which is preliminary data.</text>
</comment>
<proteinExistence type="predicted"/>
<evidence type="ECO:0000256" key="1">
    <source>
        <dbReference type="SAM" id="MobiDB-lite"/>
    </source>
</evidence>
<evidence type="ECO:0000313" key="2">
    <source>
        <dbReference type="EMBL" id="CAF1321642.1"/>
    </source>
</evidence>
<dbReference type="EMBL" id="CAJNOU010002437">
    <property type="protein sequence ID" value="CAF1321642.1"/>
    <property type="molecule type" value="Genomic_DNA"/>
</dbReference>
<protein>
    <submittedName>
        <fullName evidence="3">Uncharacterized protein</fullName>
    </submittedName>
</protein>
<gene>
    <name evidence="3" type="ORF">OTI717_LOCUS36849</name>
    <name evidence="2" type="ORF">SEV965_LOCUS27343</name>
</gene>
<evidence type="ECO:0000313" key="4">
    <source>
        <dbReference type="Proteomes" id="UP000663823"/>
    </source>
</evidence>
<evidence type="ECO:0000313" key="3">
    <source>
        <dbReference type="EMBL" id="CAF4163855.1"/>
    </source>
</evidence>